<keyword evidence="1" id="KW-0479">Metal-binding</keyword>
<evidence type="ECO:0000256" key="2">
    <source>
        <dbReference type="ARBA" id="ARBA00022801"/>
    </source>
</evidence>
<dbReference type="PANTHER" id="PTHR11079:SF149">
    <property type="entry name" value="TRNA-SPECIFIC ADENOSINE DEAMINASE 2"/>
    <property type="match status" value="1"/>
</dbReference>
<proteinExistence type="predicted"/>
<evidence type="ECO:0000256" key="4">
    <source>
        <dbReference type="SAM" id="MobiDB-lite"/>
    </source>
</evidence>
<keyword evidence="7" id="KW-1185">Reference proteome</keyword>
<dbReference type="OrthoDB" id="1701769at2759"/>
<feature type="domain" description="CMP/dCMP-type deaminase" evidence="5">
    <location>
        <begin position="1"/>
        <end position="132"/>
    </location>
</feature>
<dbReference type="Gene3D" id="3.40.140.10">
    <property type="entry name" value="Cytidine Deaminase, domain 2"/>
    <property type="match status" value="1"/>
</dbReference>
<dbReference type="PROSITE" id="PS51747">
    <property type="entry name" value="CYT_DCMP_DEAMINASES_2"/>
    <property type="match status" value="1"/>
</dbReference>
<dbReference type="SUPFAM" id="SSF53927">
    <property type="entry name" value="Cytidine deaminase-like"/>
    <property type="match status" value="1"/>
</dbReference>
<evidence type="ECO:0000259" key="5">
    <source>
        <dbReference type="PROSITE" id="PS51747"/>
    </source>
</evidence>
<dbReference type="Proteomes" id="UP000241890">
    <property type="component" value="Unassembled WGS sequence"/>
</dbReference>
<evidence type="ECO:0000256" key="1">
    <source>
        <dbReference type="ARBA" id="ARBA00022723"/>
    </source>
</evidence>
<dbReference type="AlphaFoldDB" id="A0A2R5GLH6"/>
<dbReference type="CDD" id="cd01285">
    <property type="entry name" value="nucleoside_deaminase"/>
    <property type="match status" value="1"/>
</dbReference>
<organism evidence="6 7">
    <name type="scientific">Hondaea fermentalgiana</name>
    <dbReference type="NCBI Taxonomy" id="2315210"/>
    <lineage>
        <taxon>Eukaryota</taxon>
        <taxon>Sar</taxon>
        <taxon>Stramenopiles</taxon>
        <taxon>Bigyra</taxon>
        <taxon>Labyrinthulomycetes</taxon>
        <taxon>Thraustochytrida</taxon>
        <taxon>Thraustochytriidae</taxon>
        <taxon>Hondaea</taxon>
    </lineage>
</organism>
<accession>A0A2R5GLH6</accession>
<keyword evidence="2" id="KW-0378">Hydrolase</keyword>
<dbReference type="EMBL" id="BEYU01000105">
    <property type="protein sequence ID" value="GBG31727.1"/>
    <property type="molecule type" value="Genomic_DNA"/>
</dbReference>
<dbReference type="GO" id="GO:0002100">
    <property type="term" value="P:tRNA wobble adenosine to inosine editing"/>
    <property type="evidence" value="ECO:0007669"/>
    <property type="project" value="InterPro"/>
</dbReference>
<feature type="region of interest" description="Disordered" evidence="4">
    <location>
        <begin position="150"/>
        <end position="179"/>
    </location>
</feature>
<evidence type="ECO:0000256" key="3">
    <source>
        <dbReference type="ARBA" id="ARBA00022833"/>
    </source>
</evidence>
<reference evidence="6 7" key="1">
    <citation type="submission" date="2017-12" db="EMBL/GenBank/DDBJ databases">
        <title>Sequencing, de novo assembly and annotation of complete genome of a new Thraustochytrid species, strain FCC1311.</title>
        <authorList>
            <person name="Sedici K."/>
            <person name="Godart F."/>
            <person name="Aiese Cigliano R."/>
            <person name="Sanseverino W."/>
            <person name="Barakat M."/>
            <person name="Ortet P."/>
            <person name="Marechal E."/>
            <person name="Cagnac O."/>
            <person name="Amato A."/>
        </authorList>
    </citation>
    <scope>NUCLEOTIDE SEQUENCE [LARGE SCALE GENOMIC DNA]</scope>
</reference>
<sequence>MRAALAEGEAALARREVPIGCVFVVRQGEENVAAEETVLTSGGNETNEEANATRHAEIVAIDRLFARVGPSAKDLLASSELFVTCEPCIMCAGALREVGVRKITFGCGNDKFGGCGSVITVDPDADLRAGLLADEAVSLLQKFYQRENPQSRDTLAAKFSAPSPSPTKVDQDVSADTLS</sequence>
<gene>
    <name evidence="6" type="ORF">FCC1311_079522</name>
</gene>
<dbReference type="PROSITE" id="PS00903">
    <property type="entry name" value="CYT_DCMP_DEAMINASES_1"/>
    <property type="match status" value="1"/>
</dbReference>
<dbReference type="InterPro" id="IPR002125">
    <property type="entry name" value="CMP_dCMP_dom"/>
</dbReference>
<dbReference type="InterPro" id="IPR016193">
    <property type="entry name" value="Cytidine_deaminase-like"/>
</dbReference>
<dbReference type="InterPro" id="IPR016192">
    <property type="entry name" value="APOBEC/CMP_deaminase_Zn-bd"/>
</dbReference>
<name>A0A2R5GLH6_9STRA</name>
<protein>
    <submittedName>
        <fullName evidence="6">tRNA-specific adenosine deaminase 2</fullName>
    </submittedName>
</protein>
<evidence type="ECO:0000313" key="6">
    <source>
        <dbReference type="EMBL" id="GBG31727.1"/>
    </source>
</evidence>
<dbReference type="GO" id="GO:0052717">
    <property type="term" value="F:tRNA-specific adenosine-34 deaminase activity"/>
    <property type="evidence" value="ECO:0007669"/>
    <property type="project" value="UniProtKB-EC"/>
</dbReference>
<dbReference type="GO" id="GO:0008270">
    <property type="term" value="F:zinc ion binding"/>
    <property type="evidence" value="ECO:0007669"/>
    <property type="project" value="InterPro"/>
</dbReference>
<dbReference type="PANTHER" id="PTHR11079">
    <property type="entry name" value="CYTOSINE DEAMINASE FAMILY MEMBER"/>
    <property type="match status" value="1"/>
</dbReference>
<dbReference type="Pfam" id="PF00383">
    <property type="entry name" value="dCMP_cyt_deam_1"/>
    <property type="match status" value="1"/>
</dbReference>
<dbReference type="InParanoid" id="A0A2R5GLH6"/>
<comment type="caution">
    <text evidence="6">The sequence shown here is derived from an EMBL/GenBank/DDBJ whole genome shotgun (WGS) entry which is preliminary data.</text>
</comment>
<dbReference type="FunCoup" id="A0A2R5GLH6">
    <property type="interactions" value="84"/>
</dbReference>
<evidence type="ECO:0000313" key="7">
    <source>
        <dbReference type="Proteomes" id="UP000241890"/>
    </source>
</evidence>
<keyword evidence="3" id="KW-0862">Zinc</keyword>